<dbReference type="RefSeq" id="WP_073385947.1">
    <property type="nucleotide sequence ID" value="NZ_FQXK01000007.1"/>
</dbReference>
<organism evidence="2 3">
    <name type="scientific">Butyrivibrio fibrisolvens DSM 3071</name>
    <dbReference type="NCBI Taxonomy" id="1121131"/>
    <lineage>
        <taxon>Bacteria</taxon>
        <taxon>Bacillati</taxon>
        <taxon>Bacillota</taxon>
        <taxon>Clostridia</taxon>
        <taxon>Lachnospirales</taxon>
        <taxon>Lachnospiraceae</taxon>
        <taxon>Butyrivibrio</taxon>
    </lineage>
</organism>
<evidence type="ECO:0000313" key="3">
    <source>
        <dbReference type="Proteomes" id="UP000184278"/>
    </source>
</evidence>
<feature type="transmembrane region" description="Helical" evidence="1">
    <location>
        <begin position="105"/>
        <end position="124"/>
    </location>
</feature>
<proteinExistence type="predicted"/>
<keyword evidence="1" id="KW-0812">Transmembrane</keyword>
<dbReference type="OrthoDB" id="2002898at2"/>
<keyword evidence="1" id="KW-0472">Membrane</keyword>
<dbReference type="Proteomes" id="UP000184278">
    <property type="component" value="Unassembled WGS sequence"/>
</dbReference>
<evidence type="ECO:0000256" key="1">
    <source>
        <dbReference type="SAM" id="Phobius"/>
    </source>
</evidence>
<keyword evidence="1" id="KW-1133">Transmembrane helix</keyword>
<name>A0A1M5WA15_BUTFI</name>
<evidence type="ECO:0000313" key="2">
    <source>
        <dbReference type="EMBL" id="SHH84326.1"/>
    </source>
</evidence>
<sequence length="133" mass="15372">MGNWGEDADFEAKKLKDYQGRFTINFKKIFVDVDEISQKTLEITDKHPKDSLLKLWAGTIVGLFILMLCCYQVFALVMVPFIAFYLIALFRIYKCWKEFKYSKGTFWGMSVVAICASLVLSQLLQHVIVNTLL</sequence>
<dbReference type="AlphaFoldDB" id="A0A1M5WA15"/>
<reference evidence="3" key="1">
    <citation type="submission" date="2016-11" db="EMBL/GenBank/DDBJ databases">
        <authorList>
            <person name="Varghese N."/>
            <person name="Submissions S."/>
        </authorList>
    </citation>
    <scope>NUCLEOTIDE SEQUENCE [LARGE SCALE GENOMIC DNA]</scope>
    <source>
        <strain evidence="3">DSM 3071</strain>
    </source>
</reference>
<protein>
    <submittedName>
        <fullName evidence="2">Uncharacterized protein</fullName>
    </submittedName>
</protein>
<dbReference type="GeneID" id="89510119"/>
<dbReference type="STRING" id="1121131.SAMN02745229_00969"/>
<accession>A0A1M5WA15</accession>
<feature type="transmembrane region" description="Helical" evidence="1">
    <location>
        <begin position="60"/>
        <end position="93"/>
    </location>
</feature>
<keyword evidence="3" id="KW-1185">Reference proteome</keyword>
<gene>
    <name evidence="2" type="ORF">SAMN02745229_00969</name>
</gene>
<dbReference type="EMBL" id="FQXK01000007">
    <property type="protein sequence ID" value="SHH84326.1"/>
    <property type="molecule type" value="Genomic_DNA"/>
</dbReference>